<dbReference type="AlphaFoldDB" id="A0A094JCK8"/>
<dbReference type="OrthoDB" id="6257508at2"/>
<feature type="transmembrane region" description="Helical" evidence="1">
    <location>
        <begin position="128"/>
        <end position="152"/>
    </location>
</feature>
<comment type="caution">
    <text evidence="2">The sequence shown here is derived from an EMBL/GenBank/DDBJ whole genome shotgun (WGS) entry which is preliminary data.</text>
</comment>
<keyword evidence="1" id="KW-0812">Transmembrane</keyword>
<dbReference type="EMBL" id="JPEO01000005">
    <property type="protein sequence ID" value="KFZ37655.1"/>
    <property type="molecule type" value="Genomic_DNA"/>
</dbReference>
<feature type="transmembrane region" description="Helical" evidence="1">
    <location>
        <begin position="164"/>
        <end position="185"/>
    </location>
</feature>
<feature type="transmembrane region" description="Helical" evidence="1">
    <location>
        <begin position="21"/>
        <end position="39"/>
    </location>
</feature>
<name>A0A094JCK8_9GAMM</name>
<keyword evidence="1" id="KW-0472">Membrane</keyword>
<feature type="transmembrane region" description="Helical" evidence="1">
    <location>
        <begin position="205"/>
        <end position="226"/>
    </location>
</feature>
<dbReference type="STRING" id="1515746.HR45_09535"/>
<dbReference type="Proteomes" id="UP000029264">
    <property type="component" value="Unassembled WGS sequence"/>
</dbReference>
<dbReference type="eggNOG" id="ENOG5032TBM">
    <property type="taxonomic scope" value="Bacteria"/>
</dbReference>
<keyword evidence="3" id="KW-1185">Reference proteome</keyword>
<keyword evidence="1" id="KW-1133">Transmembrane helix</keyword>
<evidence type="ECO:0000313" key="2">
    <source>
        <dbReference type="EMBL" id="KFZ37655.1"/>
    </source>
</evidence>
<feature type="transmembrane region" description="Helical" evidence="1">
    <location>
        <begin position="59"/>
        <end position="79"/>
    </location>
</feature>
<gene>
    <name evidence="2" type="ORF">HR45_09535</name>
</gene>
<organism evidence="2 3">
    <name type="scientific">Shewanella mangrovi</name>
    <dbReference type="NCBI Taxonomy" id="1515746"/>
    <lineage>
        <taxon>Bacteria</taxon>
        <taxon>Pseudomonadati</taxon>
        <taxon>Pseudomonadota</taxon>
        <taxon>Gammaproteobacteria</taxon>
        <taxon>Alteromonadales</taxon>
        <taxon>Shewanellaceae</taxon>
        <taxon>Shewanella</taxon>
    </lineage>
</organism>
<accession>A0A094JCK8</accession>
<feature type="transmembrane region" description="Helical" evidence="1">
    <location>
        <begin position="100"/>
        <end position="122"/>
    </location>
</feature>
<dbReference type="RefSeq" id="WP_037442212.1">
    <property type="nucleotide sequence ID" value="NZ_JPEO01000005.1"/>
</dbReference>
<sequence length="235" mass="25600">MPLSSIFTEAYYFFRNHLLQIASFAVPILALEIGLQLWLGKAMEQMDQQAPSFSGGQVAVVLTILLLFTLLIAALTLFMELRTAGHQPTPQAVIKHSIGFIPGLLLAGVLSGLAIAAPTMLLSAFGPAVVIGLGISAYLGARFSYVNFMLVVEHLSPLQAIRESFVFSQAITGKTIVVLLMYLPFMLVESGIAKLVPDAPFIVNLVIKTLVGFFSLYVNVALFRLYRVNRPLQQS</sequence>
<reference evidence="2 3" key="1">
    <citation type="submission" date="2014-06" db="EMBL/GenBank/DDBJ databases">
        <title>Shewanella sp. YQH10.</title>
        <authorList>
            <person name="Liu Y."/>
            <person name="Zeng R."/>
        </authorList>
    </citation>
    <scope>NUCLEOTIDE SEQUENCE [LARGE SCALE GENOMIC DNA]</scope>
    <source>
        <strain evidence="2 3">YQH10</strain>
    </source>
</reference>
<evidence type="ECO:0000256" key="1">
    <source>
        <dbReference type="SAM" id="Phobius"/>
    </source>
</evidence>
<proteinExistence type="predicted"/>
<evidence type="ECO:0000313" key="3">
    <source>
        <dbReference type="Proteomes" id="UP000029264"/>
    </source>
</evidence>
<protein>
    <submittedName>
        <fullName evidence="2">Uncharacterized protein</fullName>
    </submittedName>
</protein>